<accession>A0A6M9Z5N8</accession>
<dbReference type="GO" id="GO:0003918">
    <property type="term" value="F:DNA topoisomerase type II (double strand cut, ATP-hydrolyzing) activity"/>
    <property type="evidence" value="ECO:0007669"/>
    <property type="project" value="InterPro"/>
</dbReference>
<reference evidence="1 2" key="1">
    <citation type="submission" date="2020-04" db="EMBL/GenBank/DDBJ databases">
        <authorList>
            <person name="Shneider M.M."/>
            <person name="Evseev P.V."/>
            <person name="Timoshina O.Y."/>
            <person name="Mikhailova Y.V."/>
            <person name="Shelenkov A.A."/>
            <person name="Yanushevich Y.G."/>
            <person name="Shagin D.A."/>
            <person name="Popova A.V."/>
            <person name="Miroshnikov K.A."/>
        </authorList>
    </citation>
    <scope>NUCLEOTIDE SEQUENCE [LARGE SCALE GENOMIC DNA]</scope>
</reference>
<dbReference type="GO" id="GO:0005524">
    <property type="term" value="F:ATP binding"/>
    <property type="evidence" value="ECO:0007669"/>
    <property type="project" value="InterPro"/>
</dbReference>
<dbReference type="InterPro" id="IPR013760">
    <property type="entry name" value="Topo_IIA-like_dom_sf"/>
</dbReference>
<organism evidence="1 2">
    <name type="scientific">Acinetobacter phage Abraxas</name>
    <dbReference type="NCBI Taxonomy" id="2736222"/>
    <lineage>
        <taxon>Viruses</taxon>
        <taxon>Duplodnaviria</taxon>
        <taxon>Heunggongvirae</taxon>
        <taxon>Uroviricota</taxon>
        <taxon>Caudoviricetes</taxon>
        <taxon>Pantevenvirales</taxon>
        <taxon>Straboviridae</taxon>
        <taxon>Twarogvirinae</taxon>
        <taxon>Lazarusvirus</taxon>
        <taxon>Lazarusvirus berthold</taxon>
    </lineage>
</organism>
<evidence type="ECO:0000313" key="2">
    <source>
        <dbReference type="Proteomes" id="UP000509624"/>
    </source>
</evidence>
<sequence length="60" mass="6954">MKTFMRCTMKLTPIAKTEIDMAKYSAQTHVRRTFTSTLNYRNIAIMTDADVDGRRKPTII</sequence>
<proteinExistence type="predicted"/>
<dbReference type="SUPFAM" id="SSF56719">
    <property type="entry name" value="Type II DNA topoisomerase"/>
    <property type="match status" value="1"/>
</dbReference>
<evidence type="ECO:0000313" key="1">
    <source>
        <dbReference type="EMBL" id="QKN87952.1"/>
    </source>
</evidence>
<protein>
    <submittedName>
        <fullName evidence="1">DNA topoisomerase II large subunit</fullName>
    </submittedName>
</protein>
<keyword evidence="1" id="KW-0413">Isomerase</keyword>
<dbReference type="Proteomes" id="UP000509624">
    <property type="component" value="Segment"/>
</dbReference>
<gene>
    <name evidence="1" type="ORF">Abraxas_013</name>
</gene>
<dbReference type="EMBL" id="MT385367">
    <property type="protein sequence ID" value="QKN87952.1"/>
    <property type="molecule type" value="Genomic_DNA"/>
</dbReference>
<name>A0A6M9Z5N8_9CAUD</name>